<gene>
    <name evidence="11" type="ORF">SK128_005079</name>
</gene>
<reference evidence="11 12" key="1">
    <citation type="submission" date="2023-11" db="EMBL/GenBank/DDBJ databases">
        <title>Halocaridina rubra genome assembly.</title>
        <authorList>
            <person name="Smith C."/>
        </authorList>
    </citation>
    <scope>NUCLEOTIDE SEQUENCE [LARGE SCALE GENOMIC DNA]</scope>
    <source>
        <strain evidence="11">EP-1</strain>
        <tissue evidence="11">Whole</tissue>
    </source>
</reference>
<comment type="similarity">
    <text evidence="1 6">Belongs to the peptidase C14A family.</text>
</comment>
<evidence type="ECO:0008006" key="13">
    <source>
        <dbReference type="Google" id="ProtNLM"/>
    </source>
</evidence>
<dbReference type="InterPro" id="IPR011600">
    <property type="entry name" value="Pept_C14_caspase"/>
</dbReference>
<dbReference type="GO" id="GO:0006915">
    <property type="term" value="P:apoptotic process"/>
    <property type="evidence" value="ECO:0007669"/>
    <property type="project" value="UniProtKB-KW"/>
</dbReference>
<dbReference type="InterPro" id="IPR003604">
    <property type="entry name" value="Matrin/U1-like-C_Znf_C2H2"/>
</dbReference>
<feature type="compositionally biased region" description="Polar residues" evidence="7">
    <location>
        <begin position="658"/>
        <end position="667"/>
    </location>
</feature>
<dbReference type="InterPro" id="IPR015917">
    <property type="entry name" value="Pept_C14A"/>
</dbReference>
<dbReference type="InterPro" id="IPR002398">
    <property type="entry name" value="Pept_C14"/>
</dbReference>
<keyword evidence="5" id="KW-0863">Zinc-finger</keyword>
<dbReference type="Pfam" id="PF12874">
    <property type="entry name" value="zf-met"/>
    <property type="match status" value="1"/>
</dbReference>
<dbReference type="GO" id="GO:0006508">
    <property type="term" value="P:proteolysis"/>
    <property type="evidence" value="ECO:0007669"/>
    <property type="project" value="UniProtKB-KW"/>
</dbReference>
<organism evidence="11 12">
    <name type="scientific">Halocaridina rubra</name>
    <name type="common">Hawaiian red shrimp</name>
    <dbReference type="NCBI Taxonomy" id="373956"/>
    <lineage>
        <taxon>Eukaryota</taxon>
        <taxon>Metazoa</taxon>
        <taxon>Ecdysozoa</taxon>
        <taxon>Arthropoda</taxon>
        <taxon>Crustacea</taxon>
        <taxon>Multicrustacea</taxon>
        <taxon>Malacostraca</taxon>
        <taxon>Eumalacostraca</taxon>
        <taxon>Eucarida</taxon>
        <taxon>Decapoda</taxon>
        <taxon>Pleocyemata</taxon>
        <taxon>Caridea</taxon>
        <taxon>Atyoidea</taxon>
        <taxon>Atyidae</taxon>
        <taxon>Halocaridina</taxon>
    </lineage>
</organism>
<feature type="region of interest" description="Disordered" evidence="7">
    <location>
        <begin position="573"/>
        <end position="593"/>
    </location>
</feature>
<dbReference type="SMART" id="SM00451">
    <property type="entry name" value="ZnF_U1"/>
    <property type="match status" value="4"/>
</dbReference>
<sequence length="922" mass="103710">MDEVFQQSLKDGIVTYDEKSYIYICHICNKSTNSITSTAQHLANNKHKEACAWVAISDVYNAPKILLHYLPKDVTDAVYKSLIKATETSGGIPGFLCIICDKTLNGLSPLHQHLKGADHAKKLDRRQLPETVHHTRGENNRVQRSHSADPSQLFSGIVYTTFQSPCAIGSPGTLLARQSSEQFTYEAQSKNSLTAITPQPQLLQRTVFVPNPTRVTPTKSGIAHVEQSHFSDKCYPAEDQDWNNTNQQSSTWNPVSNIRPYSQDSWLENQEDFRRTSTPTSTYKSFPSVTQNTTGAIPKVTQSLGNPIEVEISPQPLGDSSCQSNARLVFGDPASVMDTNPNHLHAPFLPGNTFSEQKNEPSHMANAQVPTTGYKAAANQNQMTGGMACQQLLKPRILFSPTDSNTSAVANRNFSSMPPHLLSLGGTPHKVPNIQQFPRESIKPLELRQGSSPHNLLTMQSPLAQESIDNQVIIYNNLSQRYECQICRIPIPRDLSLSDHICSRDHIEGSKYAIQKPNGAPRSLVAPLPEGDIEYERKGVLIVNDRRAFQCTICDKVFTGTVPFKEHINSFEHKRKTNDTENQSKSRDETDMDEVSRAFRDGLVIVTDNSIEQLKCEVCQITLNGRKNLADHLNGKKHKKKEELVMKIKAIGNPATPGFSSIAQNIGPSDRPGLSREPSNTNEGTDPELMPYPVTSSPVGKVHIFNYLFTDRLTDPKERKGAKEDSTNLMITFSKLDYQVFIWEDLTAEETNDKLDEISMDKELKQMDVLIFFFLSHGRESHKFYTKDVQQLDLKDIWCKFTGTQCPAMKKKPKIFFTNFCRGEDEELPECDAVVDVPRDIVTIHAATEGITALRNTKLGTHFVRALCDILDREGKNLHLREIYIKLSHSVRKIRGRTPKWEDTRFRPFYFVNNIRTTQAVL</sequence>
<name>A0AAN8WTY4_HALRR</name>
<keyword evidence="4" id="KW-0378">Hydrolase</keyword>
<evidence type="ECO:0000256" key="7">
    <source>
        <dbReference type="SAM" id="MobiDB-lite"/>
    </source>
</evidence>
<proteinExistence type="inferred from homology"/>
<dbReference type="PROSITE" id="PS50207">
    <property type="entry name" value="CASPASE_P10"/>
    <property type="match status" value="1"/>
</dbReference>
<evidence type="ECO:0000256" key="5">
    <source>
        <dbReference type="PROSITE-ProRule" id="PRU00042"/>
    </source>
</evidence>
<evidence type="ECO:0000256" key="1">
    <source>
        <dbReference type="ARBA" id="ARBA00010134"/>
    </source>
</evidence>
<feature type="region of interest" description="Disordered" evidence="7">
    <location>
        <begin position="656"/>
        <end position="693"/>
    </location>
</feature>
<protein>
    <recommendedName>
        <fullName evidence="13">C2H2-type domain-containing protein</fullName>
    </recommendedName>
</protein>
<dbReference type="InterPro" id="IPR001309">
    <property type="entry name" value="Pept_C14_p20"/>
</dbReference>
<dbReference type="SUPFAM" id="SSF57667">
    <property type="entry name" value="beta-beta-alpha zinc fingers"/>
    <property type="match status" value="3"/>
</dbReference>
<dbReference type="Gene3D" id="3.30.160.60">
    <property type="entry name" value="Classic Zinc Finger"/>
    <property type="match status" value="2"/>
</dbReference>
<keyword evidence="5" id="KW-0479">Metal-binding</keyword>
<dbReference type="InterPro" id="IPR002138">
    <property type="entry name" value="Pept_C14_p10"/>
</dbReference>
<dbReference type="PROSITE" id="PS00028">
    <property type="entry name" value="ZINC_FINGER_C2H2_1"/>
    <property type="match status" value="3"/>
</dbReference>
<evidence type="ECO:0000256" key="4">
    <source>
        <dbReference type="ARBA" id="ARBA00022801"/>
    </source>
</evidence>
<feature type="domain" description="C2H2-type" evidence="8">
    <location>
        <begin position="549"/>
        <end position="578"/>
    </location>
</feature>
<dbReference type="GO" id="GO:0004197">
    <property type="term" value="F:cysteine-type endopeptidase activity"/>
    <property type="evidence" value="ECO:0007669"/>
    <property type="project" value="InterPro"/>
</dbReference>
<evidence type="ECO:0000313" key="12">
    <source>
        <dbReference type="Proteomes" id="UP001381693"/>
    </source>
</evidence>
<accession>A0AAN8WTY4</accession>
<evidence type="ECO:0000259" key="10">
    <source>
        <dbReference type="PROSITE" id="PS50208"/>
    </source>
</evidence>
<keyword evidence="2" id="KW-0645">Protease</keyword>
<evidence type="ECO:0000256" key="6">
    <source>
        <dbReference type="RuleBase" id="RU003971"/>
    </source>
</evidence>
<dbReference type="SUPFAM" id="SSF52129">
    <property type="entry name" value="Caspase-like"/>
    <property type="match status" value="1"/>
</dbReference>
<dbReference type="InterPro" id="IPR036236">
    <property type="entry name" value="Znf_C2H2_sf"/>
</dbReference>
<dbReference type="GO" id="GO:0008270">
    <property type="term" value="F:zinc ion binding"/>
    <property type="evidence" value="ECO:0007669"/>
    <property type="project" value="UniProtKB-KW"/>
</dbReference>
<feature type="domain" description="Caspase family p10" evidence="9">
    <location>
        <begin position="837"/>
        <end position="899"/>
    </location>
</feature>
<keyword evidence="12" id="KW-1185">Reference proteome</keyword>
<dbReference type="GO" id="GO:0003676">
    <property type="term" value="F:nucleic acid binding"/>
    <property type="evidence" value="ECO:0007669"/>
    <property type="project" value="InterPro"/>
</dbReference>
<evidence type="ECO:0000256" key="2">
    <source>
        <dbReference type="ARBA" id="ARBA00022670"/>
    </source>
</evidence>
<evidence type="ECO:0000313" key="11">
    <source>
        <dbReference type="EMBL" id="KAK7066304.1"/>
    </source>
</evidence>
<dbReference type="SMART" id="SM00115">
    <property type="entry name" value="CASc"/>
    <property type="match status" value="1"/>
</dbReference>
<dbReference type="SMART" id="SM00355">
    <property type="entry name" value="ZnF_C2H2"/>
    <property type="match status" value="5"/>
</dbReference>
<comment type="caution">
    <text evidence="11">The sequence shown here is derived from an EMBL/GenBank/DDBJ whole genome shotgun (WGS) entry which is preliminary data.</text>
</comment>
<dbReference type="PANTHER" id="PTHR47901">
    <property type="entry name" value="CASPASE RECRUITMENT DOMAIN-CONTAINING PROTEIN 18"/>
    <property type="match status" value="1"/>
</dbReference>
<dbReference type="AlphaFoldDB" id="A0AAN8WTY4"/>
<keyword evidence="3" id="KW-0053">Apoptosis</keyword>
<keyword evidence="5" id="KW-0862">Zinc</keyword>
<dbReference type="InterPro" id="IPR013087">
    <property type="entry name" value="Znf_C2H2_type"/>
</dbReference>
<evidence type="ECO:0000259" key="9">
    <source>
        <dbReference type="PROSITE" id="PS50207"/>
    </source>
</evidence>
<dbReference type="PROSITE" id="PS50157">
    <property type="entry name" value="ZINC_FINGER_C2H2_2"/>
    <property type="match status" value="1"/>
</dbReference>
<dbReference type="Proteomes" id="UP001381693">
    <property type="component" value="Unassembled WGS sequence"/>
</dbReference>
<dbReference type="Gene3D" id="3.40.50.1460">
    <property type="match status" value="1"/>
</dbReference>
<feature type="domain" description="Caspase family p20" evidence="10">
    <location>
        <begin position="704"/>
        <end position="825"/>
    </location>
</feature>
<dbReference type="EMBL" id="JAXCGZ010019272">
    <property type="protein sequence ID" value="KAK7066304.1"/>
    <property type="molecule type" value="Genomic_DNA"/>
</dbReference>
<dbReference type="InterPro" id="IPR029030">
    <property type="entry name" value="Caspase-like_dom_sf"/>
</dbReference>
<dbReference type="PANTHER" id="PTHR47901:SF8">
    <property type="entry name" value="CASPASE-3"/>
    <property type="match status" value="1"/>
</dbReference>
<dbReference type="PROSITE" id="PS50208">
    <property type="entry name" value="CASPASE_P20"/>
    <property type="match status" value="1"/>
</dbReference>
<dbReference type="Pfam" id="PF00656">
    <property type="entry name" value="Peptidase_C14"/>
    <property type="match status" value="1"/>
</dbReference>
<evidence type="ECO:0000256" key="3">
    <source>
        <dbReference type="ARBA" id="ARBA00022703"/>
    </source>
</evidence>
<evidence type="ECO:0000259" key="8">
    <source>
        <dbReference type="PROSITE" id="PS50157"/>
    </source>
</evidence>